<evidence type="ECO:0000256" key="12">
    <source>
        <dbReference type="RuleBase" id="RU004462"/>
    </source>
</evidence>
<comment type="subunit">
    <text evidence="10">Homotetramer; dimer of dimers.</text>
</comment>
<feature type="binding site" evidence="10">
    <location>
        <position position="264"/>
    </location>
    <ligand>
        <name>ATP</name>
        <dbReference type="ChEBI" id="CHEBI:30616"/>
        <note>ligand shared between two neighboring subunits</note>
    </ligand>
</feature>
<dbReference type="RefSeq" id="WP_188964036.1">
    <property type="nucleotide sequence ID" value="NZ_BMOE01000011.1"/>
</dbReference>
<reference evidence="17" key="1">
    <citation type="journal article" date="2014" name="Int. J. Syst. Evol. Microbiol.">
        <title>Complete genome sequence of Corynebacterium casei LMG S-19264T (=DSM 44701T), isolated from a smear-ripened cheese.</title>
        <authorList>
            <consortium name="US DOE Joint Genome Institute (JGI-PGF)"/>
            <person name="Walter F."/>
            <person name="Albersmeier A."/>
            <person name="Kalinowski J."/>
            <person name="Ruckert C."/>
        </authorList>
    </citation>
    <scope>NUCLEOTIDE SEQUENCE</scope>
    <source>
        <strain evidence="17">JCM 14371</strain>
    </source>
</reference>
<dbReference type="NCBIfam" id="TIGR01034">
    <property type="entry name" value="metK"/>
    <property type="match status" value="1"/>
</dbReference>
<evidence type="ECO:0000313" key="18">
    <source>
        <dbReference type="Proteomes" id="UP000635726"/>
    </source>
</evidence>
<evidence type="ECO:0000256" key="8">
    <source>
        <dbReference type="ARBA" id="ARBA00022842"/>
    </source>
</evidence>
<name>A0A917PL50_9DEIO</name>
<evidence type="ECO:0000259" key="14">
    <source>
        <dbReference type="Pfam" id="PF00438"/>
    </source>
</evidence>
<evidence type="ECO:0000256" key="3">
    <source>
        <dbReference type="ARBA" id="ARBA00022563"/>
    </source>
</evidence>
<comment type="cofactor">
    <cofactor evidence="10">
        <name>K(+)</name>
        <dbReference type="ChEBI" id="CHEBI:29103"/>
    </cofactor>
    <text evidence="10">Binds 1 potassium ion per subunit.</text>
</comment>
<dbReference type="GO" id="GO:0006556">
    <property type="term" value="P:S-adenosylmethionine biosynthetic process"/>
    <property type="evidence" value="ECO:0007669"/>
    <property type="project" value="UniProtKB-UniRule"/>
</dbReference>
<feature type="binding site" description="in other chain" evidence="10">
    <location>
        <position position="60"/>
    </location>
    <ligand>
        <name>L-methionine</name>
        <dbReference type="ChEBI" id="CHEBI:57844"/>
        <note>ligand shared between two neighboring subunits</note>
    </ligand>
</feature>
<dbReference type="Pfam" id="PF02772">
    <property type="entry name" value="S-AdoMet_synt_M"/>
    <property type="match status" value="1"/>
</dbReference>
<feature type="binding site" evidence="10">
    <location>
        <position position="47"/>
    </location>
    <ligand>
        <name>K(+)</name>
        <dbReference type="ChEBI" id="CHEBI:29103"/>
    </ligand>
</feature>
<accession>A0A917PL50</accession>
<dbReference type="FunFam" id="3.30.300.10:FF:000003">
    <property type="entry name" value="S-adenosylmethionine synthase"/>
    <property type="match status" value="1"/>
</dbReference>
<dbReference type="Pfam" id="PF02773">
    <property type="entry name" value="S-AdoMet_synt_C"/>
    <property type="match status" value="1"/>
</dbReference>
<evidence type="ECO:0000256" key="6">
    <source>
        <dbReference type="ARBA" id="ARBA00022741"/>
    </source>
</evidence>
<dbReference type="PROSITE" id="PS00376">
    <property type="entry name" value="ADOMET_SYNTHASE_1"/>
    <property type="match status" value="1"/>
</dbReference>
<keyword evidence="7 10" id="KW-0067">ATP-binding</keyword>
<dbReference type="GO" id="GO:0004478">
    <property type="term" value="F:methionine adenosyltransferase activity"/>
    <property type="evidence" value="ECO:0007669"/>
    <property type="project" value="UniProtKB-UniRule"/>
</dbReference>
<comment type="catalytic activity">
    <reaction evidence="10">
        <text>L-methionine + ATP + H2O = S-adenosyl-L-methionine + phosphate + diphosphate</text>
        <dbReference type="Rhea" id="RHEA:21080"/>
        <dbReference type="ChEBI" id="CHEBI:15377"/>
        <dbReference type="ChEBI" id="CHEBI:30616"/>
        <dbReference type="ChEBI" id="CHEBI:33019"/>
        <dbReference type="ChEBI" id="CHEBI:43474"/>
        <dbReference type="ChEBI" id="CHEBI:57844"/>
        <dbReference type="ChEBI" id="CHEBI:59789"/>
        <dbReference type="EC" id="2.5.1.6"/>
    </reaction>
</comment>
<dbReference type="GO" id="GO:0005737">
    <property type="term" value="C:cytoplasm"/>
    <property type="evidence" value="ECO:0007669"/>
    <property type="project" value="UniProtKB-SubCell"/>
</dbReference>
<dbReference type="InterPro" id="IPR022629">
    <property type="entry name" value="S-AdoMet_synt_central"/>
</dbReference>
<evidence type="ECO:0000259" key="16">
    <source>
        <dbReference type="Pfam" id="PF02773"/>
    </source>
</evidence>
<dbReference type="InterPro" id="IPR022630">
    <property type="entry name" value="S-AdoMet_synt_C"/>
</dbReference>
<gene>
    <name evidence="10 17" type="primary">metK</name>
    <name evidence="17" type="ORF">GCM10008939_29290</name>
</gene>
<dbReference type="PIRSF" id="PIRSF000497">
    <property type="entry name" value="MAT"/>
    <property type="match status" value="1"/>
</dbReference>
<evidence type="ECO:0000256" key="11">
    <source>
        <dbReference type="RuleBase" id="RU000542"/>
    </source>
</evidence>
<keyword evidence="5 10" id="KW-0479">Metal-binding</keyword>
<feature type="binding site" description="in other chain" evidence="10">
    <location>
        <begin position="185"/>
        <end position="187"/>
    </location>
    <ligand>
        <name>ATP</name>
        <dbReference type="ChEBI" id="CHEBI:30616"/>
        <note>ligand shared between two neighboring subunits</note>
    </ligand>
</feature>
<keyword evidence="8 10" id="KW-0460">Magnesium</keyword>
<keyword evidence="4 10" id="KW-0808">Transferase</keyword>
<evidence type="ECO:0000313" key="17">
    <source>
        <dbReference type="EMBL" id="GGJ83594.1"/>
    </source>
</evidence>
<feature type="binding site" evidence="10">
    <location>
        <position position="291"/>
    </location>
    <ligand>
        <name>ATP</name>
        <dbReference type="ChEBI" id="CHEBI:30616"/>
        <note>ligand shared between two neighboring subunits</note>
    </ligand>
</feature>
<dbReference type="InterPro" id="IPR002133">
    <property type="entry name" value="S-AdoMet_synthetase"/>
</dbReference>
<dbReference type="GO" id="GO:0000287">
    <property type="term" value="F:magnesium ion binding"/>
    <property type="evidence" value="ECO:0007669"/>
    <property type="project" value="UniProtKB-UniRule"/>
</dbReference>
<organism evidence="17 18">
    <name type="scientific">Deinococcus aquiradiocola</name>
    <dbReference type="NCBI Taxonomy" id="393059"/>
    <lineage>
        <taxon>Bacteria</taxon>
        <taxon>Thermotogati</taxon>
        <taxon>Deinococcota</taxon>
        <taxon>Deinococci</taxon>
        <taxon>Deinococcales</taxon>
        <taxon>Deinococcaceae</taxon>
        <taxon>Deinococcus</taxon>
    </lineage>
</organism>
<feature type="binding site" description="in other chain" evidence="10">
    <location>
        <position position="104"/>
    </location>
    <ligand>
        <name>L-methionine</name>
        <dbReference type="ChEBI" id="CHEBI:57844"/>
        <note>ligand shared between two neighboring subunits</note>
    </ligand>
</feature>
<keyword evidence="9 10" id="KW-0630">Potassium</keyword>
<evidence type="ECO:0000256" key="5">
    <source>
        <dbReference type="ARBA" id="ARBA00022723"/>
    </source>
</evidence>
<dbReference type="InterPro" id="IPR022628">
    <property type="entry name" value="S-AdoMet_synt_N"/>
</dbReference>
<feature type="binding site" evidence="10">
    <location>
        <position position="287"/>
    </location>
    <ligand>
        <name>ATP</name>
        <dbReference type="ChEBI" id="CHEBI:30616"/>
        <note>ligand shared between two neighboring subunits</note>
    </ligand>
</feature>
<comment type="similarity">
    <text evidence="2 10 12">Belongs to the AdoMet synthase family.</text>
</comment>
<dbReference type="PROSITE" id="PS00377">
    <property type="entry name" value="ADOMET_SYNTHASE_2"/>
    <property type="match status" value="1"/>
</dbReference>
<comment type="function">
    <text evidence="10">Catalyzes the formation of S-adenosylmethionine (AdoMet) from methionine and ATP. The overall synthetic reaction is composed of two sequential steps, AdoMet formation and the subsequent tripolyphosphate hydrolysis which occurs prior to release of AdoMet from the enzyme.</text>
</comment>
<feature type="domain" description="S-adenosylmethionine synthetase N-terminal" evidence="14">
    <location>
        <begin position="9"/>
        <end position="106"/>
    </location>
</feature>
<feature type="binding site" description="in other chain" evidence="10">
    <location>
        <begin position="270"/>
        <end position="271"/>
    </location>
    <ligand>
        <name>ATP</name>
        <dbReference type="ChEBI" id="CHEBI:30616"/>
        <note>ligand shared between two neighboring subunits</note>
    </ligand>
</feature>
<comment type="subcellular location">
    <subcellularLocation>
        <location evidence="10 11">Cytoplasm</location>
    </subcellularLocation>
</comment>
<dbReference type="Gene3D" id="3.30.300.10">
    <property type="match status" value="3"/>
</dbReference>
<comment type="pathway">
    <text evidence="1 10">Amino-acid biosynthesis; S-adenosyl-L-methionine biosynthesis; S-adenosyl-L-methionine from L-methionine: step 1/1.</text>
</comment>
<dbReference type="GO" id="GO:0006730">
    <property type="term" value="P:one-carbon metabolic process"/>
    <property type="evidence" value="ECO:0007669"/>
    <property type="project" value="UniProtKB-KW"/>
</dbReference>
<feature type="binding site" description="in other chain" evidence="10">
    <location>
        <position position="19"/>
    </location>
    <ligand>
        <name>ATP</name>
        <dbReference type="ChEBI" id="CHEBI:30616"/>
        <note>ligand shared between two neighboring subunits</note>
    </ligand>
</feature>
<feature type="binding site" description="in other chain" evidence="10">
    <location>
        <position position="295"/>
    </location>
    <ligand>
        <name>L-methionine</name>
        <dbReference type="ChEBI" id="CHEBI:57844"/>
        <note>ligand shared between two neighboring subunits</note>
    </ligand>
</feature>
<dbReference type="Pfam" id="PF00438">
    <property type="entry name" value="S-AdoMet_synt_N"/>
    <property type="match status" value="1"/>
</dbReference>
<evidence type="ECO:0000259" key="15">
    <source>
        <dbReference type="Pfam" id="PF02772"/>
    </source>
</evidence>
<evidence type="ECO:0000256" key="10">
    <source>
        <dbReference type="HAMAP-Rule" id="MF_00086"/>
    </source>
</evidence>
<sequence length="413" mass="45062">MPKSDTLKYYTSESVSEGHPDKLADFISDSILDEFLRQEPKARVAVETLLTTGMAVVAGEVTAATAHVDVQRVVREAVKTVGYTRAHYGFDAEYSAVLVALHEQSPDIAGGVNYSEEWRDMSSEQRQDPRNAESMTGAGDQGLMFGYATDETPELMPLPISLAHRITRRLAELRKDGTLPYLRPDAKAQVTVVRDGEIGAERDLWVDTVVISTQHDEHTEQSTIRADLERLVIRHVIPAEFLRPDTKLFINPSGKFVIGGPHGDTGLTGRKIIVDTYGGAVPHGGGAFSGKDPTKVDRSAAYYARYIAKNLVAAGLARRALVEVAYAIGRASPVSLRVESYGTGQLSDQQLATLVEGAFDARPQAIIRQLDLLRPIYAATAAYGHFGREEFPWEATDRADALRDAAAQTAPAR</sequence>
<evidence type="ECO:0000256" key="4">
    <source>
        <dbReference type="ARBA" id="ARBA00022679"/>
    </source>
</evidence>
<keyword evidence="10" id="KW-0963">Cytoplasm</keyword>
<dbReference type="SUPFAM" id="SSF55973">
    <property type="entry name" value="S-adenosylmethionine synthetase"/>
    <property type="match status" value="3"/>
</dbReference>
<keyword evidence="6 10" id="KW-0547">Nucleotide-binding</keyword>
<evidence type="ECO:0000256" key="9">
    <source>
        <dbReference type="ARBA" id="ARBA00022958"/>
    </source>
</evidence>
<reference evidence="17" key="2">
    <citation type="submission" date="2020-09" db="EMBL/GenBank/DDBJ databases">
        <authorList>
            <person name="Sun Q."/>
            <person name="Ohkuma M."/>
        </authorList>
    </citation>
    <scope>NUCLEOTIDE SEQUENCE</scope>
    <source>
        <strain evidence="17">JCM 14371</strain>
    </source>
</reference>
<evidence type="ECO:0000256" key="7">
    <source>
        <dbReference type="ARBA" id="ARBA00022840"/>
    </source>
</evidence>
<keyword evidence="3 10" id="KW-0554">One-carbon metabolism</keyword>
<dbReference type="InterPro" id="IPR022636">
    <property type="entry name" value="S-AdoMet_synthetase_sfam"/>
</dbReference>
<comment type="cofactor">
    <cofactor evidence="10">
        <name>Mg(2+)</name>
        <dbReference type="ChEBI" id="CHEBI:18420"/>
    </cofactor>
    <text evidence="10">Binds 2 divalent ions per subunit.</text>
</comment>
<keyword evidence="18" id="KW-1185">Reference proteome</keyword>
<dbReference type="GO" id="GO:0005524">
    <property type="term" value="F:ATP binding"/>
    <property type="evidence" value="ECO:0007669"/>
    <property type="project" value="UniProtKB-UniRule"/>
</dbReference>
<feature type="binding site" evidence="10">
    <location>
        <position position="21"/>
    </location>
    <ligand>
        <name>Mg(2+)</name>
        <dbReference type="ChEBI" id="CHEBI:18420"/>
    </ligand>
</feature>
<dbReference type="PANTHER" id="PTHR11964">
    <property type="entry name" value="S-ADENOSYLMETHIONINE SYNTHETASE"/>
    <property type="match status" value="1"/>
</dbReference>
<feature type="compositionally biased region" description="Basic and acidic residues" evidence="13">
    <location>
        <begin position="118"/>
        <end position="131"/>
    </location>
</feature>
<dbReference type="CDD" id="cd18079">
    <property type="entry name" value="S-AdoMet_synt"/>
    <property type="match status" value="1"/>
</dbReference>
<feature type="domain" description="S-adenosylmethionine synthetase C-terminal" evidence="16">
    <location>
        <begin position="258"/>
        <end position="394"/>
    </location>
</feature>
<evidence type="ECO:0000256" key="1">
    <source>
        <dbReference type="ARBA" id="ARBA00005224"/>
    </source>
</evidence>
<dbReference type="EMBL" id="BMOE01000011">
    <property type="protein sequence ID" value="GGJ83594.1"/>
    <property type="molecule type" value="Genomic_DNA"/>
</dbReference>
<feature type="region of interest" description="Flexible loop" evidence="10">
    <location>
        <begin position="104"/>
        <end position="114"/>
    </location>
</feature>
<comment type="caution">
    <text evidence="17">The sequence shown here is derived from an EMBL/GenBank/DDBJ whole genome shotgun (WGS) entry which is preliminary data.</text>
</comment>
<proteinExistence type="inferred from homology"/>
<feature type="region of interest" description="Disordered" evidence="13">
    <location>
        <begin position="118"/>
        <end position="141"/>
    </location>
</feature>
<feature type="binding site" evidence="10">
    <location>
        <position position="264"/>
    </location>
    <ligand>
        <name>L-methionine</name>
        <dbReference type="ChEBI" id="CHEBI:57844"/>
        <note>ligand shared between two neighboring subunits</note>
    </ligand>
</feature>
<dbReference type="AlphaFoldDB" id="A0A917PL50"/>
<feature type="binding site" description="in other chain" evidence="10">
    <location>
        <begin position="255"/>
        <end position="256"/>
    </location>
    <ligand>
        <name>ATP</name>
        <dbReference type="ChEBI" id="CHEBI:30616"/>
        <note>ligand shared between two neighboring subunits</note>
    </ligand>
</feature>
<evidence type="ECO:0000256" key="13">
    <source>
        <dbReference type="SAM" id="MobiDB-lite"/>
    </source>
</evidence>
<dbReference type="HAMAP" id="MF_00086">
    <property type="entry name" value="S_AdoMet_synth1"/>
    <property type="match status" value="1"/>
</dbReference>
<protein>
    <recommendedName>
        <fullName evidence="10">S-adenosylmethionine synthase</fullName>
        <shortName evidence="10">AdoMet synthase</shortName>
        <ecNumber evidence="10">2.5.1.6</ecNumber>
    </recommendedName>
    <alternativeName>
        <fullName evidence="10">MAT</fullName>
    </alternativeName>
    <alternativeName>
        <fullName evidence="10">Methionine adenosyltransferase</fullName>
    </alternativeName>
</protein>
<evidence type="ECO:0000256" key="2">
    <source>
        <dbReference type="ARBA" id="ARBA00009685"/>
    </source>
</evidence>
<dbReference type="EC" id="2.5.1.6" evidence="10"/>
<dbReference type="InterPro" id="IPR022631">
    <property type="entry name" value="ADOMET_SYNTHASE_CS"/>
</dbReference>
<feature type="domain" description="S-adenosylmethionine synthetase central" evidence="15">
    <location>
        <begin position="136"/>
        <end position="256"/>
    </location>
</feature>
<dbReference type="Proteomes" id="UP000635726">
    <property type="component" value="Unassembled WGS sequence"/>
</dbReference>